<dbReference type="EMBL" id="BONQ01000036">
    <property type="protein sequence ID" value="GIG44392.1"/>
    <property type="molecule type" value="Genomic_DNA"/>
</dbReference>
<dbReference type="Pfam" id="PF01078">
    <property type="entry name" value="Mg_chelatase"/>
    <property type="match status" value="1"/>
</dbReference>
<evidence type="ECO:0000313" key="4">
    <source>
        <dbReference type="Proteomes" id="UP000660611"/>
    </source>
</evidence>
<dbReference type="AlphaFoldDB" id="A0A919PHR3"/>
<sequence>MGYAKIRSVALQGVVGQVIVVEADVAPGLPSLVVSGLPDAALTEARDRIRAAVHNSGATWPQQRITVNLLPAHVRKHGSGFDTAMALAVLAAGANLPTGLLVDAVVLGELGLDGTLRPVRGVLPAVLAASRAGAGLVVVPPGNIEEARLVPDVRVRAADCLGRIIGFVHGTESLLDPPPAPPAAQRAPADLADVLGQERGRRAVELAAAGRHHLAMFGPPGAGKTMLAQRLPGILPELTEEESIEATALHSVAGALPPGGGLIRRAPLQAPHHTASIAALVGGGSGIAKPGAISLAHHGVLFLDECAEFAASALNALREPLEHGEVRLRRVHGETVYPANAQLVLAANPCPCAKPGGDAMCQCPPGVRIRYRSRLSGPLLDRVDLQVDVVAVRSAALFDTEPVESSATVAARVVRARQAATHRWAPHARSNGDVPATVLRGRRFRLPRTVLQPLATAMDRGQLSARGLDRTTRVAWTVADLDGRDVPGRDDVYEALEMRSRSGR</sequence>
<evidence type="ECO:0000256" key="1">
    <source>
        <dbReference type="ARBA" id="ARBA00006354"/>
    </source>
</evidence>
<dbReference type="InterPro" id="IPR000523">
    <property type="entry name" value="Mg_chelatse_chII-like_cat_dom"/>
</dbReference>
<keyword evidence="4" id="KW-1185">Reference proteome</keyword>
<dbReference type="RefSeq" id="WP_203846227.1">
    <property type="nucleotide sequence ID" value="NZ_BAAAVW010000001.1"/>
</dbReference>
<dbReference type="Gene3D" id="3.30.230.10">
    <property type="match status" value="1"/>
</dbReference>
<dbReference type="SUPFAM" id="SSF54211">
    <property type="entry name" value="Ribosomal protein S5 domain 2-like"/>
    <property type="match status" value="1"/>
</dbReference>
<dbReference type="InterPro" id="IPR027417">
    <property type="entry name" value="P-loop_NTPase"/>
</dbReference>
<dbReference type="GO" id="GO:0005524">
    <property type="term" value="F:ATP binding"/>
    <property type="evidence" value="ECO:0007669"/>
    <property type="project" value="InterPro"/>
</dbReference>
<dbReference type="SUPFAM" id="SSF52540">
    <property type="entry name" value="P-loop containing nucleoside triphosphate hydrolases"/>
    <property type="match status" value="1"/>
</dbReference>
<comment type="caution">
    <text evidence="3">The sequence shown here is derived from an EMBL/GenBank/DDBJ whole genome shotgun (WGS) entry which is preliminary data.</text>
</comment>
<name>A0A919PHR3_9ACTN</name>
<protein>
    <recommendedName>
        <fullName evidence="2">AAA+ ATPase domain-containing protein</fullName>
    </recommendedName>
</protein>
<organism evidence="3 4">
    <name type="scientific">Dactylosporangium siamense</name>
    <dbReference type="NCBI Taxonomy" id="685454"/>
    <lineage>
        <taxon>Bacteria</taxon>
        <taxon>Bacillati</taxon>
        <taxon>Actinomycetota</taxon>
        <taxon>Actinomycetes</taxon>
        <taxon>Micromonosporales</taxon>
        <taxon>Micromonosporaceae</taxon>
        <taxon>Dactylosporangium</taxon>
    </lineage>
</organism>
<evidence type="ECO:0000313" key="3">
    <source>
        <dbReference type="EMBL" id="GIG44392.1"/>
    </source>
</evidence>
<dbReference type="PANTHER" id="PTHR32039">
    <property type="entry name" value="MAGNESIUM-CHELATASE SUBUNIT CHLI"/>
    <property type="match status" value="1"/>
</dbReference>
<dbReference type="SMART" id="SM00382">
    <property type="entry name" value="AAA"/>
    <property type="match status" value="1"/>
</dbReference>
<dbReference type="InterPro" id="IPR020568">
    <property type="entry name" value="Ribosomal_Su5_D2-typ_SF"/>
</dbReference>
<proteinExistence type="inferred from homology"/>
<dbReference type="InterPro" id="IPR004482">
    <property type="entry name" value="Mg_chelat-rel"/>
</dbReference>
<dbReference type="Pfam" id="PF13541">
    <property type="entry name" value="ChlI"/>
    <property type="match status" value="1"/>
</dbReference>
<reference evidence="3" key="1">
    <citation type="submission" date="2021-01" db="EMBL/GenBank/DDBJ databases">
        <title>Whole genome shotgun sequence of Dactylosporangium siamense NBRC 106093.</title>
        <authorList>
            <person name="Komaki H."/>
            <person name="Tamura T."/>
        </authorList>
    </citation>
    <scope>NUCLEOTIDE SEQUENCE</scope>
    <source>
        <strain evidence="3">NBRC 106093</strain>
    </source>
</reference>
<dbReference type="NCBIfam" id="TIGR00368">
    <property type="entry name" value="YifB family Mg chelatase-like AAA ATPase"/>
    <property type="match status" value="1"/>
</dbReference>
<accession>A0A919PHR3</accession>
<dbReference type="InterPro" id="IPR003593">
    <property type="entry name" value="AAA+_ATPase"/>
</dbReference>
<dbReference type="InterPro" id="IPR025158">
    <property type="entry name" value="Mg_chelat-rel_C"/>
</dbReference>
<dbReference type="Proteomes" id="UP000660611">
    <property type="component" value="Unassembled WGS sequence"/>
</dbReference>
<evidence type="ECO:0000259" key="2">
    <source>
        <dbReference type="SMART" id="SM00382"/>
    </source>
</evidence>
<comment type="similarity">
    <text evidence="1">Belongs to the Mg-chelatase subunits D/I family. ComM subfamily.</text>
</comment>
<dbReference type="Pfam" id="PF13335">
    <property type="entry name" value="Mg_chelatase_C"/>
    <property type="match status" value="1"/>
</dbReference>
<dbReference type="PANTHER" id="PTHR32039:SF7">
    <property type="entry name" value="COMPETENCE PROTEIN COMM"/>
    <property type="match status" value="1"/>
</dbReference>
<gene>
    <name evidence="3" type="ORF">Dsi01nite_024330</name>
</gene>
<dbReference type="InterPro" id="IPR045006">
    <property type="entry name" value="CHLI-like"/>
</dbReference>
<dbReference type="InterPro" id="IPR014721">
    <property type="entry name" value="Ribsml_uS5_D2-typ_fold_subgr"/>
</dbReference>
<dbReference type="Gene3D" id="3.40.50.300">
    <property type="entry name" value="P-loop containing nucleotide triphosphate hydrolases"/>
    <property type="match status" value="1"/>
</dbReference>
<feature type="domain" description="AAA+ ATPase" evidence="2">
    <location>
        <begin position="210"/>
        <end position="393"/>
    </location>
</feature>